<sequence length="83" mass="9329">MHYDWVCCGVEELGWVCEHQHVFTEALCLPPPPPKKKESITGTLFLQLRPLCNSLQTVACAIHASGTNLGFGQQKRQYLRCIS</sequence>
<proteinExistence type="predicted"/>
<organism evidence="1">
    <name type="scientific">Anguilla anguilla</name>
    <name type="common">European freshwater eel</name>
    <name type="synonym">Muraena anguilla</name>
    <dbReference type="NCBI Taxonomy" id="7936"/>
    <lineage>
        <taxon>Eukaryota</taxon>
        <taxon>Metazoa</taxon>
        <taxon>Chordata</taxon>
        <taxon>Craniata</taxon>
        <taxon>Vertebrata</taxon>
        <taxon>Euteleostomi</taxon>
        <taxon>Actinopterygii</taxon>
        <taxon>Neopterygii</taxon>
        <taxon>Teleostei</taxon>
        <taxon>Anguilliformes</taxon>
        <taxon>Anguillidae</taxon>
        <taxon>Anguilla</taxon>
    </lineage>
</organism>
<protein>
    <submittedName>
        <fullName evidence="1">Uncharacterized protein</fullName>
    </submittedName>
</protein>
<dbReference type="EMBL" id="GBXM01081472">
    <property type="protein sequence ID" value="JAH27105.1"/>
    <property type="molecule type" value="Transcribed_RNA"/>
</dbReference>
<dbReference type="AlphaFoldDB" id="A0A0E9RF42"/>
<evidence type="ECO:0000313" key="1">
    <source>
        <dbReference type="EMBL" id="JAH27105.1"/>
    </source>
</evidence>
<name>A0A0E9RF42_ANGAN</name>
<reference evidence="1" key="1">
    <citation type="submission" date="2014-11" db="EMBL/GenBank/DDBJ databases">
        <authorList>
            <person name="Amaro Gonzalez C."/>
        </authorList>
    </citation>
    <scope>NUCLEOTIDE SEQUENCE</scope>
</reference>
<reference evidence="1" key="2">
    <citation type="journal article" date="2015" name="Fish Shellfish Immunol.">
        <title>Early steps in the European eel (Anguilla anguilla)-Vibrio vulnificus interaction in the gills: Role of the RtxA13 toxin.</title>
        <authorList>
            <person name="Callol A."/>
            <person name="Pajuelo D."/>
            <person name="Ebbesson L."/>
            <person name="Teles M."/>
            <person name="MacKenzie S."/>
            <person name="Amaro C."/>
        </authorList>
    </citation>
    <scope>NUCLEOTIDE SEQUENCE</scope>
</reference>
<accession>A0A0E9RF42</accession>